<evidence type="ECO:0000256" key="1">
    <source>
        <dbReference type="SAM" id="MobiDB-lite"/>
    </source>
</evidence>
<dbReference type="SUPFAM" id="SSF57414">
    <property type="entry name" value="Hairpin loop containing domain-like"/>
    <property type="match status" value="1"/>
</dbReference>
<keyword evidence="3" id="KW-1185">Reference proteome</keyword>
<evidence type="ECO:0000313" key="3">
    <source>
        <dbReference type="Proteomes" id="UP000050640"/>
    </source>
</evidence>
<dbReference type="PROSITE" id="PS50948">
    <property type="entry name" value="PAN"/>
    <property type="match status" value="1"/>
</dbReference>
<dbReference type="WBParaSite" id="EEL_0000405101-mRNA-1">
    <property type="protein sequence ID" value="EEL_0000405101-mRNA-1"/>
    <property type="gene ID" value="EEL_0000405101"/>
</dbReference>
<feature type="domain" description="Apple" evidence="2">
    <location>
        <begin position="331"/>
        <end position="411"/>
    </location>
</feature>
<dbReference type="Pfam" id="PF00024">
    <property type="entry name" value="PAN_1"/>
    <property type="match status" value="1"/>
</dbReference>
<reference evidence="4" key="1">
    <citation type="submission" date="2017-02" db="UniProtKB">
        <authorList>
            <consortium name="WormBaseParasite"/>
        </authorList>
    </citation>
    <scope>IDENTIFICATION</scope>
</reference>
<feature type="region of interest" description="Disordered" evidence="1">
    <location>
        <begin position="712"/>
        <end position="736"/>
    </location>
</feature>
<dbReference type="CDD" id="cd01099">
    <property type="entry name" value="PAN_AP_HGF"/>
    <property type="match status" value="1"/>
</dbReference>
<dbReference type="Gene3D" id="3.50.4.10">
    <property type="entry name" value="Hepatocyte Growth Factor"/>
    <property type="match status" value="1"/>
</dbReference>
<dbReference type="SMART" id="SM00473">
    <property type="entry name" value="PAN_AP"/>
    <property type="match status" value="1"/>
</dbReference>
<sequence length="736" mass="83253">MTITTTITTTTTTTAAAVYYLLLAATTATTRSTTITTTIATTTATATAITTSTSNAKKITSVEGNDSITDSSPVTAAITTNTSTALIMQLPHKTLLQSLWWIDLRKLLEKDILTHRSVIEASDNSVMTTVSNPQTFISDISSESKIHFLDDIAHELRKNPNQYKVSVERTDGRQTWMVIRSGNYHKYENMVFTDILGIMHQFPAKRDSPEQSKANYHILRIKLPFEVPNNGTLNEREIQQEQTSTFSQNTSGIDAERLNFEKLPEKYVKNQHGYHYRIQIHDSQELPFTGNSTTDHEVRLAETGDRKAGKTENEDGSITKRKITLAISSPCFGMIDHQLLYNAAYKTLFDVSLEQCRCNCANTWIEKDCELKCKSFQYSNITRKCLLNEDDHKGNFDLVYSKDIDYFYKICPGEDIVKEAVRNCPMGETIKDEQIVLGGTSANLDRTINNDEESKTIRSTQKRSTIGHRSVFSPSAFRTQSVYWWEKSGGKEEGSNSGITEEVVLSPDLWSKILKRKSAASNLKSLVLELMKNQPEEINDEMKEYKYRLEIRHEDGSTTNTPYGNRGIRSTKDSDFETMEESFAARTISPDYTEMVTMKLLPHEKVKSVTKKPEVMKPTEYVGIEANNGDSEKFKKPINELNKSTTQLMDNNQQTSVNKDLGEFKKKMKISHFSYLLKKSKMDRTEGFDHTADDYNINSLNENDSTTIAVTVPEGSGEITETSDEYFEGANYSDKQ</sequence>
<protein>
    <submittedName>
        <fullName evidence="4">Apple domain-containing protein</fullName>
    </submittedName>
</protein>
<dbReference type="AlphaFoldDB" id="A0A0R3RQS7"/>
<accession>A0A0R3RQS7</accession>
<dbReference type="Proteomes" id="UP000050640">
    <property type="component" value="Unplaced"/>
</dbReference>
<dbReference type="STRING" id="1147741.A0A0R3RQS7"/>
<proteinExistence type="predicted"/>
<evidence type="ECO:0000313" key="4">
    <source>
        <dbReference type="WBParaSite" id="EEL_0000405101-mRNA-1"/>
    </source>
</evidence>
<organism evidence="3 4">
    <name type="scientific">Elaeophora elaphi</name>
    <dbReference type="NCBI Taxonomy" id="1147741"/>
    <lineage>
        <taxon>Eukaryota</taxon>
        <taxon>Metazoa</taxon>
        <taxon>Ecdysozoa</taxon>
        <taxon>Nematoda</taxon>
        <taxon>Chromadorea</taxon>
        <taxon>Rhabditida</taxon>
        <taxon>Spirurina</taxon>
        <taxon>Spiruromorpha</taxon>
        <taxon>Filarioidea</taxon>
        <taxon>Onchocercidae</taxon>
        <taxon>Elaeophora</taxon>
    </lineage>
</organism>
<dbReference type="InterPro" id="IPR003609">
    <property type="entry name" value="Pan_app"/>
</dbReference>
<name>A0A0R3RQS7_9BILA</name>
<evidence type="ECO:0000259" key="2">
    <source>
        <dbReference type="PROSITE" id="PS50948"/>
    </source>
</evidence>